<accession>A0AAV4NWM1</accession>
<dbReference type="EMBL" id="BPLR01021355">
    <property type="protein sequence ID" value="GIX88733.1"/>
    <property type="molecule type" value="Genomic_DNA"/>
</dbReference>
<reference evidence="1 2" key="1">
    <citation type="submission" date="2021-06" db="EMBL/GenBank/DDBJ databases">
        <title>Caerostris extrusa draft genome.</title>
        <authorList>
            <person name="Kono N."/>
            <person name="Arakawa K."/>
        </authorList>
    </citation>
    <scope>NUCLEOTIDE SEQUENCE [LARGE SCALE GENOMIC DNA]</scope>
</reference>
<keyword evidence="2" id="KW-1185">Reference proteome</keyword>
<sequence>MNEGVYTLAFINPQFVCTCASEFVITDHYNVMKTGPHRRVRHYGRKGLECLGDSFQCQRVPLSLTQGRRLQCVACFERRVLCTPFIVKVFSFCSP</sequence>
<comment type="caution">
    <text evidence="1">The sequence shown here is derived from an EMBL/GenBank/DDBJ whole genome shotgun (WGS) entry which is preliminary data.</text>
</comment>
<name>A0AAV4NWM1_CAEEX</name>
<evidence type="ECO:0000313" key="1">
    <source>
        <dbReference type="EMBL" id="GIX88733.1"/>
    </source>
</evidence>
<protein>
    <submittedName>
        <fullName evidence="1">Uncharacterized protein</fullName>
    </submittedName>
</protein>
<gene>
    <name evidence="1" type="ORF">CEXT_203731</name>
</gene>
<dbReference type="AlphaFoldDB" id="A0AAV4NWM1"/>
<organism evidence="1 2">
    <name type="scientific">Caerostris extrusa</name>
    <name type="common">Bark spider</name>
    <name type="synonym">Caerostris bankana</name>
    <dbReference type="NCBI Taxonomy" id="172846"/>
    <lineage>
        <taxon>Eukaryota</taxon>
        <taxon>Metazoa</taxon>
        <taxon>Ecdysozoa</taxon>
        <taxon>Arthropoda</taxon>
        <taxon>Chelicerata</taxon>
        <taxon>Arachnida</taxon>
        <taxon>Araneae</taxon>
        <taxon>Araneomorphae</taxon>
        <taxon>Entelegynae</taxon>
        <taxon>Araneoidea</taxon>
        <taxon>Araneidae</taxon>
        <taxon>Caerostris</taxon>
    </lineage>
</organism>
<evidence type="ECO:0000313" key="2">
    <source>
        <dbReference type="Proteomes" id="UP001054945"/>
    </source>
</evidence>
<proteinExistence type="predicted"/>
<dbReference type="Proteomes" id="UP001054945">
    <property type="component" value="Unassembled WGS sequence"/>
</dbReference>